<evidence type="ECO:0000313" key="2">
    <source>
        <dbReference type="Proteomes" id="UP001177021"/>
    </source>
</evidence>
<name>A0ACB0LRA0_TRIPR</name>
<comment type="caution">
    <text evidence="1">The sequence shown here is derived from an EMBL/GenBank/DDBJ whole genome shotgun (WGS) entry which is preliminary data.</text>
</comment>
<dbReference type="EMBL" id="CASHSV030000615">
    <property type="protein sequence ID" value="CAJ2672105.1"/>
    <property type="molecule type" value="Genomic_DNA"/>
</dbReference>
<accession>A0ACB0LRA0</accession>
<dbReference type="Proteomes" id="UP001177021">
    <property type="component" value="Unassembled WGS sequence"/>
</dbReference>
<organism evidence="1 2">
    <name type="scientific">Trifolium pratense</name>
    <name type="common">Red clover</name>
    <dbReference type="NCBI Taxonomy" id="57577"/>
    <lineage>
        <taxon>Eukaryota</taxon>
        <taxon>Viridiplantae</taxon>
        <taxon>Streptophyta</taxon>
        <taxon>Embryophyta</taxon>
        <taxon>Tracheophyta</taxon>
        <taxon>Spermatophyta</taxon>
        <taxon>Magnoliopsida</taxon>
        <taxon>eudicotyledons</taxon>
        <taxon>Gunneridae</taxon>
        <taxon>Pentapetalae</taxon>
        <taxon>rosids</taxon>
        <taxon>fabids</taxon>
        <taxon>Fabales</taxon>
        <taxon>Fabaceae</taxon>
        <taxon>Papilionoideae</taxon>
        <taxon>50 kb inversion clade</taxon>
        <taxon>NPAAA clade</taxon>
        <taxon>Hologalegina</taxon>
        <taxon>IRL clade</taxon>
        <taxon>Trifolieae</taxon>
        <taxon>Trifolium</taxon>
    </lineage>
</organism>
<proteinExistence type="predicted"/>
<protein>
    <submittedName>
        <fullName evidence="1">Uncharacterized protein</fullName>
    </submittedName>
</protein>
<keyword evidence="2" id="KW-1185">Reference proteome</keyword>
<sequence length="85" mass="9170">MQEPRNVFHHPLIFLSQNFLFFNLTTMEASKMNFLVAVMVAMLMIAISGVSAADAPAPSPASDATTLFVPTAFASLIALAFGFLF</sequence>
<gene>
    <name evidence="1" type="ORF">MILVUS5_LOCUS35797</name>
</gene>
<evidence type="ECO:0000313" key="1">
    <source>
        <dbReference type="EMBL" id="CAJ2672105.1"/>
    </source>
</evidence>
<reference evidence="1" key="1">
    <citation type="submission" date="2023-10" db="EMBL/GenBank/DDBJ databases">
        <authorList>
            <person name="Rodriguez Cubillos JULIANA M."/>
            <person name="De Vega J."/>
        </authorList>
    </citation>
    <scope>NUCLEOTIDE SEQUENCE</scope>
</reference>